<dbReference type="InterPro" id="IPR038718">
    <property type="entry name" value="SNF2-like_sf"/>
</dbReference>
<dbReference type="PANTHER" id="PTHR10799">
    <property type="entry name" value="SNF2/RAD54 HELICASE FAMILY"/>
    <property type="match status" value="1"/>
</dbReference>
<keyword evidence="6" id="KW-0547">Nucleotide-binding</keyword>
<evidence type="ECO:0000313" key="7">
    <source>
        <dbReference type="Proteomes" id="UP000247591"/>
    </source>
</evidence>
<dbReference type="GO" id="GO:0016787">
    <property type="term" value="F:hydrolase activity"/>
    <property type="evidence" value="ECO:0007669"/>
    <property type="project" value="UniProtKB-KW"/>
</dbReference>
<evidence type="ECO:0000259" key="3">
    <source>
        <dbReference type="PROSITE" id="PS50966"/>
    </source>
</evidence>
<sequence>MFSSWAHTITAERLAPTFGANVVARGEEWLRDGAVTDLAWEGGSVQTLSGTCDGPGHDHNDVAITFASVGEEWSIGRAICTCPVRMNCKHGAAVLLTGAQPGDEEQACSPTWESVATSIISESTPGQSGKALAVLVSVHGPDPRSDDDPAVGLLPLTVDDSGSWVRTGTSWRVLGGSDVHGEFDAGQFRALQRLAQTHDGLAGSSPHVHLDVNSAPTAIWSALEDVLAAGIPLIADTSSLIDHIAIAKRAGLGLDIGPSETPASASLRAHMIVDDEPWNLADTHLFGAPSPHGVFRVVDRVLTLAPFDPVPPNSLLQMARSKLTSQIPVADADHFMNDVLPRLQASVPVRVAPGLFEPPDISAPTPVLTVTTIDDGARAHWSIRYTVNGEVRDTDPAKRVPAGSYRDRSAEDAVWQRIDDVLRAVVLSSDSWPQQARDALDAVPTASMTQPMIKEFHALRAAEDVDETLAAASLRTLWAGVTLSAVEAARFYVEVLPQIVERDDIIVELSEELAGYRKSESAAQLRFSAPDAQTVGNDWFDLRITVTVDGEQVPLAALIRELTSGATYMLLPSGTYFELDTPELHKLVELLAEGRALGELDGDQAKASSYNVTLWEELLELGIVDEQTRAWQQNLARLRSARPPTEVTPPDMMQAELRPYQLDGLNWLTFLWDNGFGGILADDMGLGKTLQTLALIGRIREAGESTKPFLVIAPTSVIANWLAECEKFTPDLTAIAVTASEAKSRGSLQERIAGADIVITSYTLLRIDFPVFDAVEWAGLILDEAQFVKNHKAKAHQSARRLATPFKLAITGTPMENNLMELWSLLSITAPGLFAKPKQFTEFFRRPIESGAHPERLATLRRRIKPVMLRRTKDQVATDLPPKQEQVVSVALIDKHQKIYDTRLARERQKVLGLLGDWERNRFEIFRSLTMLRQLSLHAGLVDPTKRDLPSAKVEFLEEQLPELIAEGHSALVFSQFTGFLAIIRQHLDAAEIPYSYLDGSMTARHRTEAISKFSAGTTKVFLISLKAGGFGLNLTEADYVYVCDPWWNPAAEAQAVDRAHRIGQTRPVTVYRLVSAGTIEEKVVALQDRKRELFTAVMDEGEMFGSAIGVDDIRELLG</sequence>
<keyword evidence="6" id="KW-0067">ATP-binding</keyword>
<evidence type="ECO:0000259" key="4">
    <source>
        <dbReference type="PROSITE" id="PS51192"/>
    </source>
</evidence>
<dbReference type="CDD" id="cd18793">
    <property type="entry name" value="SF2_C_SNF"/>
    <property type="match status" value="1"/>
</dbReference>
<dbReference type="InterPro" id="IPR007527">
    <property type="entry name" value="Znf_SWIM"/>
</dbReference>
<keyword evidence="6" id="KW-0347">Helicase</keyword>
<keyword evidence="2" id="KW-0862">Zinc</keyword>
<dbReference type="PROSITE" id="PS51194">
    <property type="entry name" value="HELICASE_CTER"/>
    <property type="match status" value="1"/>
</dbReference>
<gene>
    <name evidence="6" type="ORF">DFR67_1314</name>
</gene>
<keyword evidence="2" id="KW-0479">Metal-binding</keyword>
<dbReference type="SMART" id="SM00490">
    <property type="entry name" value="HELICc"/>
    <property type="match status" value="1"/>
</dbReference>
<keyword evidence="2" id="KW-0863">Zinc-finger</keyword>
<protein>
    <submittedName>
        <fullName evidence="6">SNF2 family DNA or RNA helicase</fullName>
    </submittedName>
</protein>
<dbReference type="Gene3D" id="3.40.50.10810">
    <property type="entry name" value="Tandem AAA-ATPase domain"/>
    <property type="match status" value="1"/>
</dbReference>
<dbReference type="SMART" id="SM00487">
    <property type="entry name" value="DEXDc"/>
    <property type="match status" value="1"/>
</dbReference>
<keyword evidence="7" id="KW-1185">Reference proteome</keyword>
<dbReference type="InterPro" id="IPR001650">
    <property type="entry name" value="Helicase_C-like"/>
</dbReference>
<dbReference type="PROSITE" id="PS50966">
    <property type="entry name" value="ZF_SWIM"/>
    <property type="match status" value="1"/>
</dbReference>
<dbReference type="Proteomes" id="UP000247591">
    <property type="component" value="Unassembled WGS sequence"/>
</dbReference>
<dbReference type="RefSeq" id="WP_110472960.1">
    <property type="nucleotide sequence ID" value="NZ_QJSP01000031.1"/>
</dbReference>
<name>A0A318RB19_WILLI</name>
<dbReference type="Pfam" id="PF00271">
    <property type="entry name" value="Helicase_C"/>
    <property type="match status" value="1"/>
</dbReference>
<evidence type="ECO:0000256" key="1">
    <source>
        <dbReference type="ARBA" id="ARBA00022801"/>
    </source>
</evidence>
<comment type="caution">
    <text evidence="6">The sequence shown here is derived from an EMBL/GenBank/DDBJ whole genome shotgun (WGS) entry which is preliminary data.</text>
</comment>
<keyword evidence="1" id="KW-0378">Hydrolase</keyword>
<dbReference type="SUPFAM" id="SSF52540">
    <property type="entry name" value="P-loop containing nucleoside triphosphate hydrolases"/>
    <property type="match status" value="2"/>
</dbReference>
<dbReference type="GO" id="GO:0005524">
    <property type="term" value="F:ATP binding"/>
    <property type="evidence" value="ECO:0007669"/>
    <property type="project" value="InterPro"/>
</dbReference>
<evidence type="ECO:0000259" key="5">
    <source>
        <dbReference type="PROSITE" id="PS51194"/>
    </source>
</evidence>
<feature type="domain" description="SWIM-type" evidence="3">
    <location>
        <begin position="65"/>
        <end position="99"/>
    </location>
</feature>
<dbReference type="PROSITE" id="PS51192">
    <property type="entry name" value="HELICASE_ATP_BIND_1"/>
    <property type="match status" value="1"/>
</dbReference>
<dbReference type="Gene3D" id="3.40.50.300">
    <property type="entry name" value="P-loop containing nucleotide triphosphate hydrolases"/>
    <property type="match status" value="1"/>
</dbReference>
<feature type="domain" description="Helicase C-terminal" evidence="5">
    <location>
        <begin position="956"/>
        <end position="1119"/>
    </location>
</feature>
<dbReference type="CDD" id="cd18012">
    <property type="entry name" value="DEXQc_arch_SWI2_SNF2"/>
    <property type="match status" value="1"/>
</dbReference>
<evidence type="ECO:0000313" key="6">
    <source>
        <dbReference type="EMBL" id="PYE11758.1"/>
    </source>
</evidence>
<dbReference type="GO" id="GO:0008270">
    <property type="term" value="F:zinc ion binding"/>
    <property type="evidence" value="ECO:0007669"/>
    <property type="project" value="UniProtKB-KW"/>
</dbReference>
<feature type="domain" description="Helicase ATP-binding" evidence="4">
    <location>
        <begin position="669"/>
        <end position="832"/>
    </location>
</feature>
<proteinExistence type="predicted"/>
<dbReference type="GO" id="GO:0004386">
    <property type="term" value="F:helicase activity"/>
    <property type="evidence" value="ECO:0007669"/>
    <property type="project" value="UniProtKB-KW"/>
</dbReference>
<accession>A0A318RB19</accession>
<dbReference type="OrthoDB" id="9760715at2"/>
<reference evidence="6 7" key="1">
    <citation type="submission" date="2018-06" db="EMBL/GenBank/DDBJ databases">
        <title>Genomic Encyclopedia of Type Strains, Phase IV (KMG-IV): sequencing the most valuable type-strain genomes for metagenomic binning, comparative biology and taxonomic classification.</title>
        <authorList>
            <person name="Goeker M."/>
        </authorList>
    </citation>
    <scope>NUCLEOTIDE SEQUENCE [LARGE SCALE GENOMIC DNA]</scope>
    <source>
        <strain evidence="6 7">DSM 45521</strain>
    </source>
</reference>
<dbReference type="InterPro" id="IPR049730">
    <property type="entry name" value="SNF2/RAD54-like_C"/>
</dbReference>
<organism evidence="6 7">
    <name type="scientific">Williamsia limnetica</name>
    <dbReference type="NCBI Taxonomy" id="882452"/>
    <lineage>
        <taxon>Bacteria</taxon>
        <taxon>Bacillati</taxon>
        <taxon>Actinomycetota</taxon>
        <taxon>Actinomycetes</taxon>
        <taxon>Mycobacteriales</taxon>
        <taxon>Nocardiaceae</taxon>
        <taxon>Williamsia</taxon>
    </lineage>
</organism>
<dbReference type="Pfam" id="PF00176">
    <property type="entry name" value="SNF2-rel_dom"/>
    <property type="match status" value="1"/>
</dbReference>
<dbReference type="InterPro" id="IPR014001">
    <property type="entry name" value="Helicase_ATP-bd"/>
</dbReference>
<dbReference type="InterPro" id="IPR000330">
    <property type="entry name" value="SNF2_N"/>
</dbReference>
<evidence type="ECO:0000256" key="2">
    <source>
        <dbReference type="PROSITE-ProRule" id="PRU00325"/>
    </source>
</evidence>
<dbReference type="EMBL" id="QJSP01000031">
    <property type="protein sequence ID" value="PYE11758.1"/>
    <property type="molecule type" value="Genomic_DNA"/>
</dbReference>
<dbReference type="AlphaFoldDB" id="A0A318RB19"/>
<dbReference type="InterPro" id="IPR027417">
    <property type="entry name" value="P-loop_NTPase"/>
</dbReference>